<evidence type="ECO:0000313" key="1">
    <source>
        <dbReference type="EMBL" id="CDS16554.1"/>
    </source>
</evidence>
<dbReference type="WBParaSite" id="EgrG_002020400">
    <property type="protein sequence ID" value="EgrG_002020400"/>
    <property type="gene ID" value="EgrG_002020400"/>
</dbReference>
<dbReference type="EMBL" id="LK028576">
    <property type="protein sequence ID" value="CDS16554.1"/>
    <property type="molecule type" value="Genomic_DNA"/>
</dbReference>
<proteinExistence type="predicted"/>
<name>A0A068WFW5_ECHGR</name>
<accession>A0A068WFW5</accession>
<evidence type="ECO:0000313" key="2">
    <source>
        <dbReference type="Proteomes" id="UP000492820"/>
    </source>
</evidence>
<dbReference type="AlphaFoldDB" id="A0A068WFW5"/>
<reference evidence="1" key="2">
    <citation type="submission" date="2014-06" db="EMBL/GenBank/DDBJ databases">
        <authorList>
            <person name="Aslett M."/>
        </authorList>
    </citation>
    <scope>NUCLEOTIDE SEQUENCE</scope>
</reference>
<reference evidence="1 2" key="1">
    <citation type="journal article" date="2013" name="Nature">
        <title>The genomes of four tapeworm species reveal adaptations to parasitism.</title>
        <authorList>
            <person name="Tsai I.J."/>
            <person name="Zarowiecki M."/>
            <person name="Holroyd N."/>
            <person name="Garciarrubio A."/>
            <person name="Sanchez-Flores A."/>
            <person name="Brooks K.L."/>
            <person name="Tracey A."/>
            <person name="Bobes R.J."/>
            <person name="Fragoso G."/>
            <person name="Sciutto E."/>
            <person name="Aslett M."/>
            <person name="Beasley H."/>
            <person name="Bennett H.M."/>
            <person name="Cai J."/>
            <person name="Camicia F."/>
            <person name="Clark R."/>
            <person name="Cucher M."/>
            <person name="De Silva N."/>
            <person name="Day T.A."/>
            <person name="Deplazes P."/>
            <person name="Estrada K."/>
            <person name="Fernandez C."/>
            <person name="Holland P.W."/>
            <person name="Hou J."/>
            <person name="Hu S."/>
            <person name="Huckvale T."/>
            <person name="Hung S.S."/>
            <person name="Kamenetzky L."/>
            <person name="Keane J.A."/>
            <person name="Kiss F."/>
            <person name="Koziol U."/>
            <person name="Lambert O."/>
            <person name="Liu K."/>
            <person name="Luo X."/>
            <person name="Luo Y."/>
            <person name="Macchiaroli N."/>
            <person name="Nichol S."/>
            <person name="Paps J."/>
            <person name="Parkinson J."/>
            <person name="Pouchkina-Stantcheva N."/>
            <person name="Riddiford N."/>
            <person name="Rosenzvit M."/>
            <person name="Salinas G."/>
            <person name="Wasmuth J.D."/>
            <person name="Zamanian M."/>
            <person name="Zheng Y."/>
            <person name="Cai X."/>
            <person name="Soberon X."/>
            <person name="Olson P.D."/>
            <person name="Laclette J.P."/>
            <person name="Brehm K."/>
            <person name="Berriman M."/>
            <person name="Garciarrubio A."/>
            <person name="Bobes R.J."/>
            <person name="Fragoso G."/>
            <person name="Sanchez-Flores A."/>
            <person name="Estrada K."/>
            <person name="Cevallos M.A."/>
            <person name="Morett E."/>
            <person name="Gonzalez V."/>
            <person name="Portillo T."/>
            <person name="Ochoa-Leyva A."/>
            <person name="Jose M.V."/>
            <person name="Sciutto E."/>
            <person name="Landa A."/>
            <person name="Jimenez L."/>
            <person name="Valdes V."/>
            <person name="Carrero J.C."/>
            <person name="Larralde C."/>
            <person name="Morales-Montor J."/>
            <person name="Limon-Lason J."/>
            <person name="Soberon X."/>
            <person name="Laclette J.P."/>
        </authorList>
    </citation>
    <scope>NUCLEOTIDE SEQUENCE [LARGE SCALE GENOMIC DNA]</scope>
</reference>
<sequence length="241" mass="26832">MHIQRTEGNRAAVMARRLATRRGTTTKLKVAFNQNRESKNQRITLPLSSFEHHYRCSPWSISPVSHHNVAGAARKRPRAGSASHQISVRLTAMLLIPLGKSTEPGVSSGLGTGFRNGELCWPSCVSIDRGLWRKGFASVPPCHVVRTSELPSHICPGSVQLVRKWRRYRELSLSRALCKYGRGTLQKSYSRRCMTSVDSDVNGFPAEQVTGIVAESRRQFQPFCLVSSPILLSAEYVLPPH</sequence>
<evidence type="ECO:0000313" key="3">
    <source>
        <dbReference type="WBParaSite" id="EgrG_002020400"/>
    </source>
</evidence>
<reference evidence="3" key="3">
    <citation type="submission" date="2020-10" db="UniProtKB">
        <authorList>
            <consortium name="WormBaseParasite"/>
        </authorList>
    </citation>
    <scope>IDENTIFICATION</scope>
</reference>
<organism evidence="1">
    <name type="scientific">Echinococcus granulosus</name>
    <name type="common">Hydatid tapeworm</name>
    <dbReference type="NCBI Taxonomy" id="6210"/>
    <lineage>
        <taxon>Eukaryota</taxon>
        <taxon>Metazoa</taxon>
        <taxon>Spiralia</taxon>
        <taxon>Lophotrochozoa</taxon>
        <taxon>Platyhelminthes</taxon>
        <taxon>Cestoda</taxon>
        <taxon>Eucestoda</taxon>
        <taxon>Cyclophyllidea</taxon>
        <taxon>Taeniidae</taxon>
        <taxon>Echinococcus</taxon>
        <taxon>Echinococcus granulosus group</taxon>
    </lineage>
</organism>
<gene>
    <name evidence="1" type="ORF">EgrG_002020400</name>
</gene>
<protein>
    <submittedName>
        <fullName evidence="1 3">Uncharacterized protein</fullName>
    </submittedName>
</protein>
<dbReference type="Proteomes" id="UP000492820">
    <property type="component" value="Unassembled WGS sequence"/>
</dbReference>